<evidence type="ECO:0008006" key="3">
    <source>
        <dbReference type="Google" id="ProtNLM"/>
    </source>
</evidence>
<dbReference type="Proteomes" id="UP001501671">
    <property type="component" value="Unassembled WGS sequence"/>
</dbReference>
<evidence type="ECO:0000313" key="1">
    <source>
        <dbReference type="EMBL" id="GAA4338276.1"/>
    </source>
</evidence>
<sequence length="194" mass="21652">MQTTESQRSGRKALTIDDLQGFEIPIREVTPEEMLSTRVARYDKLVFPADRYPDSLLPGHQRKNILVIGTGLIIEGGKDPMSAIPISEGYTMSYVEARPGNGPILHNHDTLESFIAIHGTWRVIWGVNEEHSLDLNPLDVCACPPFVPRRFINLTPGEGREEGLLITVQAGNHPKAEWIHRDADGNFFGKTQRG</sequence>
<gene>
    <name evidence="1" type="ORF">GCM10023144_35080</name>
</gene>
<dbReference type="Gene3D" id="2.60.120.10">
    <property type="entry name" value="Jelly Rolls"/>
    <property type="match status" value="1"/>
</dbReference>
<dbReference type="InterPro" id="IPR014710">
    <property type="entry name" value="RmlC-like_jellyroll"/>
</dbReference>
<proteinExistence type="predicted"/>
<dbReference type="EMBL" id="BAABFO010000019">
    <property type="protein sequence ID" value="GAA4338276.1"/>
    <property type="molecule type" value="Genomic_DNA"/>
</dbReference>
<evidence type="ECO:0000313" key="2">
    <source>
        <dbReference type="Proteomes" id="UP001501671"/>
    </source>
</evidence>
<dbReference type="RefSeq" id="WP_345251175.1">
    <property type="nucleotide sequence ID" value="NZ_BAABFO010000019.1"/>
</dbReference>
<accession>A0ABP8HF37</accession>
<comment type="caution">
    <text evidence="1">The sequence shown here is derived from an EMBL/GenBank/DDBJ whole genome shotgun (WGS) entry which is preliminary data.</text>
</comment>
<protein>
    <recommendedName>
        <fullName evidence="3">Cupin domain-containing protein</fullName>
    </recommendedName>
</protein>
<reference evidence="2" key="1">
    <citation type="journal article" date="2019" name="Int. J. Syst. Evol. Microbiol.">
        <title>The Global Catalogue of Microorganisms (GCM) 10K type strain sequencing project: providing services to taxonomists for standard genome sequencing and annotation.</title>
        <authorList>
            <consortium name="The Broad Institute Genomics Platform"/>
            <consortium name="The Broad Institute Genome Sequencing Center for Infectious Disease"/>
            <person name="Wu L."/>
            <person name="Ma J."/>
        </authorList>
    </citation>
    <scope>NUCLEOTIDE SEQUENCE [LARGE SCALE GENOMIC DNA]</scope>
    <source>
        <strain evidence="2">JCM 17666</strain>
    </source>
</reference>
<keyword evidence="2" id="KW-1185">Reference proteome</keyword>
<dbReference type="InterPro" id="IPR011051">
    <property type="entry name" value="RmlC_Cupin_sf"/>
</dbReference>
<dbReference type="SUPFAM" id="SSF51182">
    <property type="entry name" value="RmlC-like cupins"/>
    <property type="match status" value="1"/>
</dbReference>
<name>A0ABP8HF37_9BURK</name>
<organism evidence="1 2">
    <name type="scientific">Pigmentiphaga soli</name>
    <dbReference type="NCBI Taxonomy" id="1007095"/>
    <lineage>
        <taxon>Bacteria</taxon>
        <taxon>Pseudomonadati</taxon>
        <taxon>Pseudomonadota</taxon>
        <taxon>Betaproteobacteria</taxon>
        <taxon>Burkholderiales</taxon>
        <taxon>Alcaligenaceae</taxon>
        <taxon>Pigmentiphaga</taxon>
    </lineage>
</organism>